<proteinExistence type="predicted"/>
<comment type="caution">
    <text evidence="2">The sequence shown here is derived from an EMBL/GenBank/DDBJ whole genome shotgun (WGS) entry which is preliminary data.</text>
</comment>
<dbReference type="AlphaFoldDB" id="A0A3M2S881"/>
<dbReference type="STRING" id="2010991.A0A3M2S881"/>
<keyword evidence="3" id="KW-1185">Reference proteome</keyword>
<dbReference type="Proteomes" id="UP000277212">
    <property type="component" value="Unassembled WGS sequence"/>
</dbReference>
<reference evidence="2 3" key="1">
    <citation type="submission" date="2017-06" db="EMBL/GenBank/DDBJ databases">
        <title>Comparative genomic analysis of Ambrosia Fusariam Clade fungi.</title>
        <authorList>
            <person name="Stajich J.E."/>
            <person name="Carrillo J."/>
            <person name="Kijimoto T."/>
            <person name="Eskalen A."/>
            <person name="O'Donnell K."/>
            <person name="Kasson M."/>
        </authorList>
    </citation>
    <scope>NUCLEOTIDE SEQUENCE [LARGE SCALE GENOMIC DNA]</scope>
    <source>
        <strain evidence="2">UCR3666</strain>
    </source>
</reference>
<dbReference type="OrthoDB" id="3789824at2759"/>
<evidence type="ECO:0000259" key="1">
    <source>
        <dbReference type="Pfam" id="PF06985"/>
    </source>
</evidence>
<gene>
    <name evidence="2" type="ORF">CDV36_006536</name>
</gene>
<dbReference type="PANTHER" id="PTHR33112">
    <property type="entry name" value="DOMAIN PROTEIN, PUTATIVE-RELATED"/>
    <property type="match status" value="1"/>
</dbReference>
<dbReference type="EMBL" id="NKUJ01000100">
    <property type="protein sequence ID" value="RMJ13778.1"/>
    <property type="molecule type" value="Genomic_DNA"/>
</dbReference>
<dbReference type="PANTHER" id="PTHR33112:SF16">
    <property type="entry name" value="HETEROKARYON INCOMPATIBILITY DOMAIN-CONTAINING PROTEIN"/>
    <property type="match status" value="1"/>
</dbReference>
<dbReference type="Pfam" id="PF06985">
    <property type="entry name" value="HET"/>
    <property type="match status" value="1"/>
</dbReference>
<name>A0A3M2S881_9HYPO</name>
<organism evidence="2 3">
    <name type="scientific">Fusarium kuroshium</name>
    <dbReference type="NCBI Taxonomy" id="2010991"/>
    <lineage>
        <taxon>Eukaryota</taxon>
        <taxon>Fungi</taxon>
        <taxon>Dikarya</taxon>
        <taxon>Ascomycota</taxon>
        <taxon>Pezizomycotina</taxon>
        <taxon>Sordariomycetes</taxon>
        <taxon>Hypocreomycetidae</taxon>
        <taxon>Hypocreales</taxon>
        <taxon>Nectriaceae</taxon>
        <taxon>Fusarium</taxon>
        <taxon>Fusarium solani species complex</taxon>
    </lineage>
</organism>
<evidence type="ECO:0000313" key="3">
    <source>
        <dbReference type="Proteomes" id="UP000277212"/>
    </source>
</evidence>
<feature type="domain" description="Heterokaryon incompatibility" evidence="1">
    <location>
        <begin position="145"/>
        <end position="300"/>
    </location>
</feature>
<dbReference type="InterPro" id="IPR010730">
    <property type="entry name" value="HET"/>
</dbReference>
<evidence type="ECO:0000313" key="2">
    <source>
        <dbReference type="EMBL" id="RMJ13778.1"/>
    </source>
</evidence>
<sequence length="581" mass="66199">MEGVTSVKEKVQQCLSRKQWVQQFIGARSESAVAIEPVFLHTRFSEQVPFRFLRPSTGGTGNPRKGRAVGILDENTSYCRKIQSRSIWSQHDYSLEERLHTIQDWLKECNEHEACKRTALDLPKRVIDVFSMVLYESSENETGRYAALSYCWGRDSLGNDILTFKTTADTLDDRKKSLCLEGETMHKTFADAIAITRGLGIRYLWIDSLCIVQSDDGEFESEAGKMAAYYENAELTLAATDSVDCEGGMLYPSHLRRTFNVTRFAHQGKGAYAFLESIQTDLESEINSAPLNQRGWALQEGILSRRMIHFAKKQLIWECKTKVASEDGLVVLKKHRIIRPFALPTLWLPPASRYEEWDAVVQDYSSRQLSKTKDKILALAGATTRFMHLLRDEPLLGLWREDLRAGLLWRTTEPRDRVKAVELKSIPSWSWMVVDGPITFDTKDRSYFRGSWVFKIGMKIDEASVRWKGEELTSEVEQTRLVVSGVLIPFNPSLTTIKDIWWDSPSRPNGDMFLLLVGQARNWSKRSWDPLLTGGSKDYFLVLSQTAQKMEYSRVGMGALDNGPQSRGDFADQSQKTIVLV</sequence>
<accession>A0A3M2S881</accession>
<protein>
    <recommendedName>
        <fullName evidence="1">Heterokaryon incompatibility domain-containing protein</fullName>
    </recommendedName>
</protein>